<dbReference type="GeneID" id="94365799"/>
<accession>A0A2U2C8Q1</accession>
<dbReference type="SUPFAM" id="SSF53335">
    <property type="entry name" value="S-adenosyl-L-methionine-dependent methyltransferases"/>
    <property type="match status" value="1"/>
</dbReference>
<evidence type="ECO:0000256" key="2">
    <source>
        <dbReference type="ARBA" id="ARBA00022679"/>
    </source>
</evidence>
<dbReference type="Pfam" id="PF13649">
    <property type="entry name" value="Methyltransf_25"/>
    <property type="match status" value="1"/>
</dbReference>
<dbReference type="PANTHER" id="PTHR43861">
    <property type="entry name" value="TRANS-ACONITATE 2-METHYLTRANSFERASE-RELATED"/>
    <property type="match status" value="1"/>
</dbReference>
<dbReference type="GO" id="GO:0032259">
    <property type="term" value="P:methylation"/>
    <property type="evidence" value="ECO:0007669"/>
    <property type="project" value="UniProtKB-KW"/>
</dbReference>
<name>A0A2U2C8Q1_9RHOB</name>
<evidence type="ECO:0000313" key="4">
    <source>
        <dbReference type="EMBL" id="PWE28243.1"/>
    </source>
</evidence>
<comment type="caution">
    <text evidence="4">The sequence shown here is derived from an EMBL/GenBank/DDBJ whole genome shotgun (WGS) entry which is preliminary data.</text>
</comment>
<keyword evidence="5" id="KW-1185">Reference proteome</keyword>
<dbReference type="EMBL" id="QEYD01000007">
    <property type="protein sequence ID" value="PWE28243.1"/>
    <property type="molecule type" value="Genomic_DNA"/>
</dbReference>
<organism evidence="4 5">
    <name type="scientific">Pararhodobacter marinus</name>
    <dbReference type="NCBI Taxonomy" id="2184063"/>
    <lineage>
        <taxon>Bacteria</taxon>
        <taxon>Pseudomonadati</taxon>
        <taxon>Pseudomonadota</taxon>
        <taxon>Alphaproteobacteria</taxon>
        <taxon>Rhodobacterales</taxon>
        <taxon>Paracoccaceae</taxon>
        <taxon>Pararhodobacter</taxon>
    </lineage>
</organism>
<dbReference type="PANTHER" id="PTHR43861:SF1">
    <property type="entry name" value="TRANS-ACONITATE 2-METHYLTRANSFERASE"/>
    <property type="match status" value="1"/>
</dbReference>
<evidence type="ECO:0000259" key="3">
    <source>
        <dbReference type="Pfam" id="PF13649"/>
    </source>
</evidence>
<dbReference type="GO" id="GO:0008168">
    <property type="term" value="F:methyltransferase activity"/>
    <property type="evidence" value="ECO:0007669"/>
    <property type="project" value="UniProtKB-KW"/>
</dbReference>
<sequence length="263" mass="28609">MTFQFTDDAPAIYDRVLVPLWFGRWAAALVDLVDPKPGEQVLDVGCATGVATRLIYDRVAPAGRVDGMDANPKMLAQAQKLSEGRPIAWIRSDVTQRADPDEGYDAILSQFGYHAFADKPVALASLTAQLAPRGRLACSIWDGHSVYTSALCKAVARIVSPDLAAQLAAPREAQGPEQLAQDFLAAGLRDVRMTRQERTIDIPDLRDFLPQHLAATPQTGLFGAADPCLRDALVAEVESHLAPYLQDGRLVYTDAVHVVMGYR</sequence>
<dbReference type="RefSeq" id="WP_109533750.1">
    <property type="nucleotide sequence ID" value="NZ_QEYD01000007.1"/>
</dbReference>
<feature type="domain" description="Methyltransferase" evidence="3">
    <location>
        <begin position="41"/>
        <end position="134"/>
    </location>
</feature>
<dbReference type="AlphaFoldDB" id="A0A2U2C8Q1"/>
<proteinExistence type="predicted"/>
<evidence type="ECO:0000313" key="5">
    <source>
        <dbReference type="Proteomes" id="UP000244940"/>
    </source>
</evidence>
<gene>
    <name evidence="4" type="ORF">C4N9_12945</name>
</gene>
<reference evidence="4 5" key="1">
    <citation type="submission" date="2018-05" db="EMBL/GenBank/DDBJ databases">
        <title>Pararhodobacter marina sp. nov., isolated from deep-sea water of the Indian Ocean.</title>
        <authorList>
            <person name="Lai Q.Sr."/>
            <person name="Liu X."/>
            <person name="Shao Z."/>
        </authorList>
    </citation>
    <scope>NUCLEOTIDE SEQUENCE [LARGE SCALE GENOMIC DNA]</scope>
    <source>
        <strain evidence="4 5">CIC4N-9</strain>
    </source>
</reference>
<dbReference type="InterPro" id="IPR029063">
    <property type="entry name" value="SAM-dependent_MTases_sf"/>
</dbReference>
<dbReference type="CDD" id="cd02440">
    <property type="entry name" value="AdoMet_MTases"/>
    <property type="match status" value="1"/>
</dbReference>
<keyword evidence="1" id="KW-0489">Methyltransferase</keyword>
<dbReference type="Proteomes" id="UP000244940">
    <property type="component" value="Unassembled WGS sequence"/>
</dbReference>
<protein>
    <recommendedName>
        <fullName evidence="3">Methyltransferase domain-containing protein</fullName>
    </recommendedName>
</protein>
<dbReference type="Gene3D" id="3.40.50.150">
    <property type="entry name" value="Vaccinia Virus protein VP39"/>
    <property type="match status" value="1"/>
</dbReference>
<keyword evidence="2" id="KW-0808">Transferase</keyword>
<dbReference type="InterPro" id="IPR041698">
    <property type="entry name" value="Methyltransf_25"/>
</dbReference>
<dbReference type="OrthoDB" id="7657751at2"/>
<evidence type="ECO:0000256" key="1">
    <source>
        <dbReference type="ARBA" id="ARBA00022603"/>
    </source>
</evidence>